<dbReference type="InterPro" id="IPR001478">
    <property type="entry name" value="PDZ"/>
</dbReference>
<feature type="domain" description="PDZ" evidence="6">
    <location>
        <begin position="270"/>
        <end position="346"/>
    </location>
</feature>
<evidence type="ECO:0000313" key="7">
    <source>
        <dbReference type="Proteomes" id="UP000046393"/>
    </source>
</evidence>
<proteinExistence type="inferred from homology"/>
<keyword evidence="2" id="KW-0132">Cell division</keyword>
<dbReference type="PANTHER" id="PTHR16484">
    <property type="entry name" value="PARTITIONING DEFECTIVE 3 RELATED"/>
    <property type="match status" value="1"/>
</dbReference>
<dbReference type="WBParaSite" id="SMUV_0000487301-mRNA-1">
    <property type="protein sequence ID" value="SMUV_0000487301-mRNA-1"/>
    <property type="gene ID" value="SMUV_0000487301"/>
</dbReference>
<feature type="region of interest" description="Disordered" evidence="5">
    <location>
        <begin position="832"/>
        <end position="886"/>
    </location>
</feature>
<evidence type="ECO:0000256" key="4">
    <source>
        <dbReference type="ARBA" id="ARBA00023306"/>
    </source>
</evidence>
<dbReference type="PROSITE" id="PS50106">
    <property type="entry name" value="PDZ"/>
    <property type="match status" value="3"/>
</dbReference>
<evidence type="ECO:0000256" key="5">
    <source>
        <dbReference type="SAM" id="MobiDB-lite"/>
    </source>
</evidence>
<feature type="compositionally biased region" description="Basic and acidic residues" evidence="5">
    <location>
        <begin position="712"/>
        <end position="741"/>
    </location>
</feature>
<dbReference type="GO" id="GO:0035091">
    <property type="term" value="F:phosphatidylinositol binding"/>
    <property type="evidence" value="ECO:0007669"/>
    <property type="project" value="TreeGrafter"/>
</dbReference>
<organism evidence="7 8">
    <name type="scientific">Syphacia muris</name>
    <dbReference type="NCBI Taxonomy" id="451379"/>
    <lineage>
        <taxon>Eukaryota</taxon>
        <taxon>Metazoa</taxon>
        <taxon>Ecdysozoa</taxon>
        <taxon>Nematoda</taxon>
        <taxon>Chromadorea</taxon>
        <taxon>Rhabditida</taxon>
        <taxon>Spirurina</taxon>
        <taxon>Oxyuridomorpha</taxon>
        <taxon>Oxyuroidea</taxon>
        <taxon>Oxyuridae</taxon>
        <taxon>Syphacia</taxon>
    </lineage>
</organism>
<comment type="similarity">
    <text evidence="1">Belongs to the PAR3 family.</text>
</comment>
<feature type="compositionally biased region" description="Basic and acidic residues" evidence="5">
    <location>
        <begin position="832"/>
        <end position="845"/>
    </location>
</feature>
<feature type="domain" description="PDZ" evidence="6">
    <location>
        <begin position="530"/>
        <end position="597"/>
    </location>
</feature>
<feature type="region of interest" description="Disordered" evidence="5">
    <location>
        <begin position="1171"/>
        <end position="1200"/>
    </location>
</feature>
<dbReference type="SMART" id="SM00228">
    <property type="entry name" value="PDZ"/>
    <property type="match status" value="3"/>
</dbReference>
<evidence type="ECO:0000256" key="1">
    <source>
        <dbReference type="ARBA" id="ARBA00005358"/>
    </source>
</evidence>
<dbReference type="GO" id="GO:0007155">
    <property type="term" value="P:cell adhesion"/>
    <property type="evidence" value="ECO:0007669"/>
    <property type="project" value="TreeGrafter"/>
</dbReference>
<feature type="domain" description="PDZ" evidence="6">
    <location>
        <begin position="402"/>
        <end position="470"/>
    </location>
</feature>
<dbReference type="Pfam" id="PF12053">
    <property type="entry name" value="Par3_HAL_N_term"/>
    <property type="match status" value="1"/>
</dbReference>
<feature type="region of interest" description="Disordered" evidence="5">
    <location>
        <begin position="967"/>
        <end position="1010"/>
    </location>
</feature>
<feature type="compositionally biased region" description="Polar residues" evidence="5">
    <location>
        <begin position="691"/>
        <end position="703"/>
    </location>
</feature>
<dbReference type="GO" id="GO:0043296">
    <property type="term" value="C:apical junction complex"/>
    <property type="evidence" value="ECO:0007669"/>
    <property type="project" value="TreeGrafter"/>
</dbReference>
<dbReference type="GO" id="GO:0000226">
    <property type="term" value="P:microtubule cytoskeleton organization"/>
    <property type="evidence" value="ECO:0007669"/>
    <property type="project" value="TreeGrafter"/>
</dbReference>
<dbReference type="GO" id="GO:0030010">
    <property type="term" value="P:establishment of cell polarity"/>
    <property type="evidence" value="ECO:0007669"/>
    <property type="project" value="TreeGrafter"/>
</dbReference>
<keyword evidence="4" id="KW-0131">Cell cycle</keyword>
<dbReference type="GO" id="GO:0008104">
    <property type="term" value="P:intracellular protein localization"/>
    <property type="evidence" value="ECO:0007669"/>
    <property type="project" value="TreeGrafter"/>
</dbReference>
<dbReference type="SUPFAM" id="SSF50156">
    <property type="entry name" value="PDZ domain-like"/>
    <property type="match status" value="3"/>
</dbReference>
<accession>A0A0N5AK63</accession>
<dbReference type="InterPro" id="IPR052213">
    <property type="entry name" value="PAR3"/>
</dbReference>
<protein>
    <submittedName>
        <fullName evidence="8">PDZ domain-containing protein</fullName>
    </submittedName>
</protein>
<sequence>MTTATYCQQSKRPYVTPPHCNVRVHRFQCMRDSGILDPDDRLFDVFDENNDQILAIYDEQEEYGDRSTRFAVSGTSPSTSSPVTFTGIDNHKEKGNNAFSSSTDGDIVEITSLAEPPSNGLRVFVDGSPQQPESPSASTAFSTSSNIARQHYEERPVPFSNSSTRLYTTLVKTPGSPRLKHRTDASSELERKYIKNNSTTVGARMTPLGDVSSAICRSSARKSRIADSFFEAKERLEEVLSLQADQLPMPSSSKEVEIFPLSGKNHEQTVITLSESSVKRTLGIEISPIYDPSNDSRLQSVEVRQINEEGRVAADGRIKVGDHIVEINSRPVYQMSISRARGYLRDLQMVPSPTLTIDRPISTFKDAGKEPDSQPLSTQQMKRPILSALQQANTTAVGTTTHVEIKKDSHGFGFNITGRETAKGERLFYVGTVKPGGPAFGILRTGDRLLEVNGEPTKGLKQNNVVDKLKALPVGDKVALLISRIEKENGGIINEDSAAKANDSRVSESKSSVSNTQNFCSSRSDNNEEILSLDIPLNGSAGLGISLKALSRKKNGCTQDCGIFIKRVLHGGAAFKDGQLRVNDQLIGIEDIDLRALKKNSEASEAVTKHLKTIGPSTRSVRLLVARNIRVRPHDHKQPDTLDSNKNETDSDAGICRLHVDGYGDYATIVKSRVDDDKLSSTSQRRRANSIDGSNSNNWSDKASLTGGEQHCTSEDELSHVDVDTFSRENPTRRSMSEKRHMGSSNDPSHTAVFQRIKHFRQASAPALRETFACSSTGDKVDTASPIRSVTSLQNRRLCCSDEDTNQKIFPIETLTPVFCVSVDNELMHERKVVEHSPRSSKPLDEQDPDVLPRASVLKTSPKRRSLSVENIGSRESRWNSQQQTNSPVLKKTVNNVLRRSNRIDLLERKRSVEETADFVNEDSCVSRKVDDAGETSFHCMSTDLKDRQLQHKPAGSSFLSRIGQKLGGSWSRDSSPEKNSTFDPVNTLNYLQSKEEEERRRIQDQYDRLKQKQQQRGAMFFMPSTAYYNNSEKSHSFGTFESNRMVQVKKNPTFGDSPLSMYERPRSDEREGRGTAFIPFSCYNNGVLDQFNQGQYNNNHPLRHKGFSADYCEAFNAWFVRGATAANETSNLTCGGDCINLQSRYTSPTAYYQNVVPGRAVHHERFHSCPGKTGSSHMKRDTDGILSGSVAPSRHISEF</sequence>
<dbReference type="GO" id="GO:0016324">
    <property type="term" value="C:apical plasma membrane"/>
    <property type="evidence" value="ECO:0007669"/>
    <property type="project" value="TreeGrafter"/>
</dbReference>
<keyword evidence="7" id="KW-1185">Reference proteome</keyword>
<dbReference type="AlphaFoldDB" id="A0A0N5AK63"/>
<dbReference type="Gene3D" id="2.30.42.10">
    <property type="match status" value="3"/>
</dbReference>
<dbReference type="Proteomes" id="UP000046393">
    <property type="component" value="Unplaced"/>
</dbReference>
<dbReference type="STRING" id="451379.A0A0N5AK63"/>
<dbReference type="InterPro" id="IPR036034">
    <property type="entry name" value="PDZ_sf"/>
</dbReference>
<dbReference type="GO" id="GO:0005938">
    <property type="term" value="C:cell cortex"/>
    <property type="evidence" value="ECO:0007669"/>
    <property type="project" value="TreeGrafter"/>
</dbReference>
<feature type="region of interest" description="Disordered" evidence="5">
    <location>
        <begin position="496"/>
        <end position="523"/>
    </location>
</feature>
<dbReference type="InterPro" id="IPR021922">
    <property type="entry name" value="Par3/HAL_N"/>
</dbReference>
<dbReference type="GO" id="GO:0005912">
    <property type="term" value="C:adherens junction"/>
    <property type="evidence" value="ECO:0007669"/>
    <property type="project" value="TreeGrafter"/>
</dbReference>
<evidence type="ECO:0000256" key="3">
    <source>
        <dbReference type="ARBA" id="ARBA00022737"/>
    </source>
</evidence>
<feature type="compositionally biased region" description="Basic and acidic residues" evidence="5">
    <location>
        <begin position="636"/>
        <end position="649"/>
    </location>
</feature>
<dbReference type="Gene3D" id="3.10.20.90">
    <property type="entry name" value="Phosphatidylinositol 3-kinase Catalytic Subunit, Chain A, domain 1"/>
    <property type="match status" value="1"/>
</dbReference>
<evidence type="ECO:0000259" key="6">
    <source>
        <dbReference type="PROSITE" id="PS50106"/>
    </source>
</evidence>
<evidence type="ECO:0000313" key="8">
    <source>
        <dbReference type="WBParaSite" id="SMUV_0000487301-mRNA-1"/>
    </source>
</evidence>
<feature type="compositionally biased region" description="Polar residues" evidence="5">
    <location>
        <begin position="972"/>
        <end position="993"/>
    </location>
</feature>
<feature type="compositionally biased region" description="Basic and acidic residues" evidence="5">
    <location>
        <begin position="994"/>
        <end position="1010"/>
    </location>
</feature>
<name>A0A0N5AK63_9BILA</name>
<dbReference type="Pfam" id="PF00595">
    <property type="entry name" value="PDZ"/>
    <property type="match status" value="3"/>
</dbReference>
<keyword evidence="3" id="KW-0677">Repeat</keyword>
<dbReference type="GO" id="GO:0051301">
    <property type="term" value="P:cell division"/>
    <property type="evidence" value="ECO:0007669"/>
    <property type="project" value="UniProtKB-KW"/>
</dbReference>
<reference evidence="8" key="1">
    <citation type="submission" date="2017-02" db="UniProtKB">
        <authorList>
            <consortium name="WormBaseParasite"/>
        </authorList>
    </citation>
    <scope>IDENTIFICATION</scope>
</reference>
<dbReference type="PANTHER" id="PTHR16484:SF17">
    <property type="entry name" value="BAZOOKA, ISOFORM B"/>
    <property type="match status" value="1"/>
</dbReference>
<dbReference type="GO" id="GO:0045197">
    <property type="term" value="P:establishment or maintenance of epithelial cell apical/basal polarity"/>
    <property type="evidence" value="ECO:0007669"/>
    <property type="project" value="TreeGrafter"/>
</dbReference>
<feature type="region of interest" description="Disordered" evidence="5">
    <location>
        <begin position="632"/>
        <end position="651"/>
    </location>
</feature>
<feature type="region of interest" description="Disordered" evidence="5">
    <location>
        <begin position="675"/>
        <end position="749"/>
    </location>
</feature>
<evidence type="ECO:0000256" key="2">
    <source>
        <dbReference type="ARBA" id="ARBA00022618"/>
    </source>
</evidence>
<dbReference type="GO" id="GO:0051660">
    <property type="term" value="P:establishment of centrosome localization"/>
    <property type="evidence" value="ECO:0007669"/>
    <property type="project" value="TreeGrafter"/>
</dbReference>